<proteinExistence type="predicted"/>
<dbReference type="GO" id="GO:0016020">
    <property type="term" value="C:membrane"/>
    <property type="evidence" value="ECO:0007669"/>
    <property type="project" value="UniProtKB-SubCell"/>
</dbReference>
<keyword evidence="2" id="KW-0813">Transport</keyword>
<dbReference type="Pfam" id="PF00213">
    <property type="entry name" value="OSCP"/>
    <property type="match status" value="1"/>
</dbReference>
<evidence type="ECO:0000313" key="7">
    <source>
        <dbReference type="EMBL" id="PJC55855.1"/>
    </source>
</evidence>
<dbReference type="Proteomes" id="UP000230391">
    <property type="component" value="Unassembled WGS sequence"/>
</dbReference>
<evidence type="ECO:0000256" key="3">
    <source>
        <dbReference type="ARBA" id="ARBA00022781"/>
    </source>
</evidence>
<accession>A0A2M8FE34</accession>
<dbReference type="GO" id="GO:0046933">
    <property type="term" value="F:proton-transporting ATP synthase activity, rotational mechanism"/>
    <property type="evidence" value="ECO:0007669"/>
    <property type="project" value="InterPro"/>
</dbReference>
<protein>
    <submittedName>
        <fullName evidence="7">Uncharacterized protein</fullName>
    </submittedName>
</protein>
<gene>
    <name evidence="7" type="ORF">CO026_03445</name>
</gene>
<keyword evidence="5" id="KW-0472">Membrane</keyword>
<reference evidence="8" key="1">
    <citation type="submission" date="2017-09" db="EMBL/GenBank/DDBJ databases">
        <title>Depth-based differentiation of microbial function through sediment-hosted aquifers and enrichment of novel symbionts in the deep terrestrial subsurface.</title>
        <authorList>
            <person name="Probst A.J."/>
            <person name="Ladd B."/>
            <person name="Jarett J.K."/>
            <person name="Geller-Mcgrath D.E."/>
            <person name="Sieber C.M.K."/>
            <person name="Emerson J.B."/>
            <person name="Anantharaman K."/>
            <person name="Thomas B.C."/>
            <person name="Malmstrom R."/>
            <person name="Stieglmeier M."/>
            <person name="Klingl A."/>
            <person name="Woyke T."/>
            <person name="Ryan C.M."/>
            <person name="Banfield J.F."/>
        </authorList>
    </citation>
    <scope>NUCLEOTIDE SEQUENCE [LARGE SCALE GENOMIC DNA]</scope>
</reference>
<keyword evidence="3" id="KW-0375">Hydrogen ion transport</keyword>
<dbReference type="EMBL" id="PFRD01000126">
    <property type="protein sequence ID" value="PJC55855.1"/>
    <property type="molecule type" value="Genomic_DNA"/>
</dbReference>
<keyword evidence="6" id="KW-0066">ATP synthesis</keyword>
<evidence type="ECO:0000256" key="6">
    <source>
        <dbReference type="ARBA" id="ARBA00023310"/>
    </source>
</evidence>
<evidence type="ECO:0000256" key="5">
    <source>
        <dbReference type="ARBA" id="ARBA00023136"/>
    </source>
</evidence>
<evidence type="ECO:0000313" key="8">
    <source>
        <dbReference type="Proteomes" id="UP000230391"/>
    </source>
</evidence>
<comment type="subcellular location">
    <subcellularLocation>
        <location evidence="1">Membrane</location>
    </subcellularLocation>
</comment>
<evidence type="ECO:0000256" key="1">
    <source>
        <dbReference type="ARBA" id="ARBA00004370"/>
    </source>
</evidence>
<organism evidence="7 8">
    <name type="scientific">Candidatus Kaiserbacteria bacterium CG_4_9_14_0_2_um_filter_41_32</name>
    <dbReference type="NCBI Taxonomy" id="1974601"/>
    <lineage>
        <taxon>Bacteria</taxon>
        <taxon>Candidatus Kaiseribacteriota</taxon>
    </lineage>
</organism>
<sequence length="127" mass="14049">MTKNYIQAVLMLLKAGTPVETVLVNLKRLLEKRGHSSLYGAVLRGLVSNFRLTNTSAVPQVIVANAKDIDSALVKKALLELQSNDTNFTTIIDESIIGGAIVSYKHRMIDQSYKTKLKNLYQSVITN</sequence>
<dbReference type="InterPro" id="IPR000711">
    <property type="entry name" value="ATPase_OSCP/dsu"/>
</dbReference>
<name>A0A2M8FE34_9BACT</name>
<evidence type="ECO:0000256" key="2">
    <source>
        <dbReference type="ARBA" id="ARBA00022448"/>
    </source>
</evidence>
<keyword evidence="4" id="KW-0406">Ion transport</keyword>
<comment type="caution">
    <text evidence="7">The sequence shown here is derived from an EMBL/GenBank/DDBJ whole genome shotgun (WGS) entry which is preliminary data.</text>
</comment>
<dbReference type="AlphaFoldDB" id="A0A2M8FE34"/>
<evidence type="ECO:0000256" key="4">
    <source>
        <dbReference type="ARBA" id="ARBA00023065"/>
    </source>
</evidence>